<reference evidence="2 3" key="1">
    <citation type="submission" date="2016-11" db="EMBL/GenBank/DDBJ databases">
        <title>The macronuclear genome of Stentor coeruleus: a giant cell with tiny introns.</title>
        <authorList>
            <person name="Slabodnick M."/>
            <person name="Ruby J.G."/>
            <person name="Reiff S.B."/>
            <person name="Swart E.C."/>
            <person name="Gosai S."/>
            <person name="Prabakaran S."/>
            <person name="Witkowska E."/>
            <person name="Larue G.E."/>
            <person name="Fisher S."/>
            <person name="Freeman R.M."/>
            <person name="Gunawardena J."/>
            <person name="Chu W."/>
            <person name="Stover N.A."/>
            <person name="Gregory B.D."/>
            <person name="Nowacki M."/>
            <person name="Derisi J."/>
            <person name="Roy S.W."/>
            <person name="Marshall W.F."/>
            <person name="Sood P."/>
        </authorList>
    </citation>
    <scope>NUCLEOTIDE SEQUENCE [LARGE SCALE GENOMIC DNA]</scope>
    <source>
        <strain evidence="2">WM001</strain>
    </source>
</reference>
<dbReference type="OrthoDB" id="95at2759"/>
<dbReference type="AlphaFoldDB" id="A0A1R2CKT1"/>
<evidence type="ECO:0000313" key="3">
    <source>
        <dbReference type="Proteomes" id="UP000187209"/>
    </source>
</evidence>
<dbReference type="Proteomes" id="UP000187209">
    <property type="component" value="Unassembled WGS sequence"/>
</dbReference>
<organism evidence="2 3">
    <name type="scientific">Stentor coeruleus</name>
    <dbReference type="NCBI Taxonomy" id="5963"/>
    <lineage>
        <taxon>Eukaryota</taxon>
        <taxon>Sar</taxon>
        <taxon>Alveolata</taxon>
        <taxon>Ciliophora</taxon>
        <taxon>Postciliodesmatophora</taxon>
        <taxon>Heterotrichea</taxon>
        <taxon>Heterotrichida</taxon>
        <taxon>Stentoridae</taxon>
        <taxon>Stentor</taxon>
    </lineage>
</organism>
<dbReference type="SUPFAM" id="SSF50249">
    <property type="entry name" value="Nucleic acid-binding proteins"/>
    <property type="match status" value="1"/>
</dbReference>
<sequence length="77" mass="8468">MSGCYTGTNSNKIRIAEVDLADETGTIRLRLINDQCECAHENATLVIRNGLVMPSGNYLRIEIERSGSVKVSTVKKI</sequence>
<keyword evidence="3" id="KW-1185">Reference proteome</keyword>
<dbReference type="InterPro" id="IPR048970">
    <property type="entry name" value="OB_Ssb-like"/>
</dbReference>
<accession>A0A1R2CKT1</accession>
<dbReference type="InterPro" id="IPR012340">
    <property type="entry name" value="NA-bd_OB-fold"/>
</dbReference>
<gene>
    <name evidence="2" type="ORF">SteCoe_8234</name>
</gene>
<evidence type="ECO:0000313" key="2">
    <source>
        <dbReference type="EMBL" id="OMJ89607.1"/>
    </source>
</evidence>
<evidence type="ECO:0000259" key="1">
    <source>
        <dbReference type="Pfam" id="PF21473"/>
    </source>
</evidence>
<feature type="domain" description="Single-stranded DNA binding protein Ssb-like OB fold" evidence="1">
    <location>
        <begin position="8"/>
        <end position="71"/>
    </location>
</feature>
<comment type="caution">
    <text evidence="2">The sequence shown here is derived from an EMBL/GenBank/DDBJ whole genome shotgun (WGS) entry which is preliminary data.</text>
</comment>
<dbReference type="Gene3D" id="2.40.50.140">
    <property type="entry name" value="Nucleic acid-binding proteins"/>
    <property type="match status" value="1"/>
</dbReference>
<proteinExistence type="predicted"/>
<name>A0A1R2CKT1_9CILI</name>
<dbReference type="Pfam" id="PF21473">
    <property type="entry name" value="OB_Ssb-like"/>
    <property type="match status" value="1"/>
</dbReference>
<dbReference type="EMBL" id="MPUH01000122">
    <property type="protein sequence ID" value="OMJ89607.1"/>
    <property type="molecule type" value="Genomic_DNA"/>
</dbReference>
<protein>
    <recommendedName>
        <fullName evidence="1">Single-stranded DNA binding protein Ssb-like OB fold domain-containing protein</fullName>
    </recommendedName>
</protein>